<proteinExistence type="predicted"/>
<comment type="caution">
    <text evidence="5">The sequence shown here is derived from an EMBL/GenBank/DDBJ whole genome shotgun (WGS) entry which is preliminary data.</text>
</comment>
<evidence type="ECO:0000313" key="6">
    <source>
        <dbReference type="Proteomes" id="UP000325849"/>
    </source>
</evidence>
<sequence length="406" mass="42763">MSIPPPPGTHDPGQPQQPQGPHQAPPPAPYPPQYGAYGQPPYQTWGQGYSPFNRPAPVNGLAIASLVLGILCFLPAVGLVLGVIALVQIGRRGERGKGLAIGGTVMSSIGLVLWTLALTTSAAHDAWEGFKEGAANSVSVPVGVGECFNAPSAQDGYTYDVDVVPCGGEHDGEAFAVFDLRKGADYPDDSYPGETHVTDIADDRCSTLLDRYAMDPWAVPEDVDVYYFTPTEESWDVGDREITCFFGNTDEDATLSGSLRNDASMLDADQEAFLKAARALDTALAQEPLDYPEEDLKVNTDWAGDVEDGLAAQAAALRAHDWPAAAERPVAALVKDVEAARKEWAKAAAADDADTFYAHYDSGYEFIDDAATVTARKALGLATTPPSYDDHGGGAGGGGGSGDLDV</sequence>
<dbReference type="Pfam" id="PF13828">
    <property type="entry name" value="DUF4190"/>
    <property type="match status" value="1"/>
</dbReference>
<protein>
    <submittedName>
        <fullName evidence="5">DUF4190 domain-containing protein</fullName>
    </submittedName>
</protein>
<dbReference type="Proteomes" id="UP000325849">
    <property type="component" value="Unassembled WGS sequence"/>
</dbReference>
<keyword evidence="2" id="KW-0812">Transmembrane</keyword>
<feature type="region of interest" description="Disordered" evidence="1">
    <location>
        <begin position="1"/>
        <end position="36"/>
    </location>
</feature>
<feature type="region of interest" description="Disordered" evidence="1">
    <location>
        <begin position="383"/>
        <end position="406"/>
    </location>
</feature>
<dbReference type="InterPro" id="IPR026004">
    <property type="entry name" value="Septum_form"/>
</dbReference>
<reference evidence="5 6" key="1">
    <citation type="submission" date="2019-07" db="EMBL/GenBank/DDBJ databases">
        <title>New species of Amycolatopsis and Streptomyces.</title>
        <authorList>
            <person name="Duangmal K."/>
            <person name="Teo W.F.A."/>
            <person name="Lipun K."/>
        </authorList>
    </citation>
    <scope>NUCLEOTIDE SEQUENCE [LARGE SCALE GENOMIC DNA]</scope>
    <source>
        <strain evidence="5 6">NBRC 109810</strain>
    </source>
</reference>
<dbReference type="InterPro" id="IPR025241">
    <property type="entry name" value="DUF4190"/>
</dbReference>
<organism evidence="5 6">
    <name type="scientific">Streptomyces adustus</name>
    <dbReference type="NCBI Taxonomy" id="1609272"/>
    <lineage>
        <taxon>Bacteria</taxon>
        <taxon>Bacillati</taxon>
        <taxon>Actinomycetota</taxon>
        <taxon>Actinomycetes</taxon>
        <taxon>Kitasatosporales</taxon>
        <taxon>Streptomycetaceae</taxon>
        <taxon>Streptomyces</taxon>
    </lineage>
</organism>
<feature type="compositionally biased region" description="Low complexity" evidence="1">
    <location>
        <begin position="10"/>
        <end position="22"/>
    </location>
</feature>
<feature type="compositionally biased region" description="Pro residues" evidence="1">
    <location>
        <begin position="23"/>
        <end position="32"/>
    </location>
</feature>
<evidence type="ECO:0000259" key="3">
    <source>
        <dbReference type="Pfam" id="PF13828"/>
    </source>
</evidence>
<keyword evidence="2" id="KW-1133">Transmembrane helix</keyword>
<evidence type="ECO:0000256" key="2">
    <source>
        <dbReference type="SAM" id="Phobius"/>
    </source>
</evidence>
<dbReference type="EMBL" id="VJZD01000149">
    <property type="protein sequence ID" value="MPY35242.1"/>
    <property type="molecule type" value="Genomic_DNA"/>
</dbReference>
<evidence type="ECO:0000313" key="5">
    <source>
        <dbReference type="EMBL" id="MPY35242.1"/>
    </source>
</evidence>
<feature type="transmembrane region" description="Helical" evidence="2">
    <location>
        <begin position="99"/>
        <end position="117"/>
    </location>
</feature>
<keyword evidence="2" id="KW-0472">Membrane</keyword>
<feature type="transmembrane region" description="Helical" evidence="2">
    <location>
        <begin position="61"/>
        <end position="87"/>
    </location>
</feature>
<name>A0A5N8VKJ4_9ACTN</name>
<gene>
    <name evidence="5" type="ORF">FNH09_29550</name>
</gene>
<feature type="domain" description="Septum formation-related" evidence="4">
    <location>
        <begin position="145"/>
        <end position="274"/>
    </location>
</feature>
<evidence type="ECO:0000256" key="1">
    <source>
        <dbReference type="SAM" id="MobiDB-lite"/>
    </source>
</evidence>
<feature type="domain" description="DUF4190" evidence="3">
    <location>
        <begin position="61"/>
        <end position="117"/>
    </location>
</feature>
<accession>A0A5N8VKJ4</accession>
<feature type="compositionally biased region" description="Gly residues" evidence="1">
    <location>
        <begin position="393"/>
        <end position="406"/>
    </location>
</feature>
<dbReference type="RefSeq" id="WP_162469288.1">
    <property type="nucleotide sequence ID" value="NZ_VJZD01000149.1"/>
</dbReference>
<keyword evidence="6" id="KW-1185">Reference proteome</keyword>
<dbReference type="AlphaFoldDB" id="A0A5N8VKJ4"/>
<dbReference type="Pfam" id="PF13845">
    <property type="entry name" value="Septum_form"/>
    <property type="match status" value="1"/>
</dbReference>
<evidence type="ECO:0000259" key="4">
    <source>
        <dbReference type="Pfam" id="PF13845"/>
    </source>
</evidence>